<name>A0A2N3PX77_9PROT</name>
<dbReference type="Proteomes" id="UP000233293">
    <property type="component" value="Unassembled WGS sequence"/>
</dbReference>
<proteinExistence type="predicted"/>
<dbReference type="AlphaFoldDB" id="A0A2N3PX77"/>
<keyword evidence="3" id="KW-1185">Reference proteome</keyword>
<comment type="caution">
    <text evidence="2">The sequence shown here is derived from an EMBL/GenBank/DDBJ whole genome shotgun (WGS) entry which is preliminary data.</text>
</comment>
<organism evidence="2 3">
    <name type="scientific">Telmatospirillum siberiense</name>
    <dbReference type="NCBI Taxonomy" id="382514"/>
    <lineage>
        <taxon>Bacteria</taxon>
        <taxon>Pseudomonadati</taxon>
        <taxon>Pseudomonadota</taxon>
        <taxon>Alphaproteobacteria</taxon>
        <taxon>Rhodospirillales</taxon>
        <taxon>Rhodospirillaceae</taxon>
        <taxon>Telmatospirillum</taxon>
    </lineage>
</organism>
<protein>
    <submittedName>
        <fullName evidence="2">Uncharacterized protein</fullName>
    </submittedName>
</protein>
<dbReference type="EMBL" id="PIUM01000007">
    <property type="protein sequence ID" value="PKU24997.1"/>
    <property type="molecule type" value="Genomic_DNA"/>
</dbReference>
<evidence type="ECO:0000313" key="2">
    <source>
        <dbReference type="EMBL" id="PKU24997.1"/>
    </source>
</evidence>
<accession>A0A2N3PX77</accession>
<reference evidence="3" key="1">
    <citation type="submission" date="2017-12" db="EMBL/GenBank/DDBJ databases">
        <title>Draft genome sequence of Telmatospirillum siberiense 26-4b1T, an acidotolerant peatland alphaproteobacterium potentially involved in sulfur cycling.</title>
        <authorList>
            <person name="Hausmann B."/>
            <person name="Pjevac P."/>
            <person name="Schreck K."/>
            <person name="Herbold C.W."/>
            <person name="Daims H."/>
            <person name="Wagner M."/>
            <person name="Pester M."/>
            <person name="Loy A."/>
        </authorList>
    </citation>
    <scope>NUCLEOTIDE SEQUENCE [LARGE SCALE GENOMIC DNA]</scope>
    <source>
        <strain evidence="3">26-4b1</strain>
    </source>
</reference>
<gene>
    <name evidence="2" type="ORF">CWS72_09035</name>
</gene>
<evidence type="ECO:0000313" key="3">
    <source>
        <dbReference type="Proteomes" id="UP000233293"/>
    </source>
</evidence>
<evidence type="ECO:0000256" key="1">
    <source>
        <dbReference type="SAM" id="MobiDB-lite"/>
    </source>
</evidence>
<feature type="region of interest" description="Disordered" evidence="1">
    <location>
        <begin position="36"/>
        <end position="58"/>
    </location>
</feature>
<sequence>MTINNAEIVEMLGGGRDLVRLASSVQKIVADLDMPRTDVPAQHPRGMKGCIPFPPPNPTIRRSVRSTARILLVQADPGPKAGRFIRGHILSSQ</sequence>